<sequence length="121" mass="13476">MPERIQLRRTKGWRKPEGAIVVARPSRWGNPWVVHVHSPSCGQELLMCPDYIADDRADATTKFRHAVLYPLTGQPPVPTPDEIRAELAGHDLACWCPLDQPCHADVLIEIANSTTESEVTA</sequence>
<reference evidence="2 3" key="1">
    <citation type="submission" date="2016-11" db="EMBL/GenBank/DDBJ databases">
        <authorList>
            <consortium name="Pathogen Informatics"/>
        </authorList>
    </citation>
    <scope>NUCLEOTIDE SEQUENCE [LARGE SCALE GENOMIC DNA]</scope>
    <source>
        <strain evidence="2 3">104</strain>
    </source>
</reference>
<comment type="caution">
    <text evidence="2">The sequence shown here is derived from an EMBL/GenBank/DDBJ whole genome shotgun (WGS) entry which is preliminary data.</text>
</comment>
<dbReference type="Pfam" id="PF14216">
    <property type="entry name" value="DUF4326"/>
    <property type="match status" value="1"/>
</dbReference>
<accession>A0AB38CSS6</accession>
<dbReference type="EMBL" id="FSHM01000001">
    <property type="protein sequence ID" value="SIA11697.1"/>
    <property type="molecule type" value="Genomic_DNA"/>
</dbReference>
<evidence type="ECO:0000259" key="1">
    <source>
        <dbReference type="Pfam" id="PF14216"/>
    </source>
</evidence>
<dbReference type="Proteomes" id="UP000185210">
    <property type="component" value="Unassembled WGS sequence"/>
</dbReference>
<dbReference type="RefSeq" id="WP_074292765.1">
    <property type="nucleotide sequence ID" value="NZ_FSFL01000026.1"/>
</dbReference>
<gene>
    <name evidence="2" type="ORF">SAMEA2070301_00290</name>
</gene>
<proteinExistence type="predicted"/>
<protein>
    <recommendedName>
        <fullName evidence="1">DUF4326 domain-containing protein</fullName>
    </recommendedName>
</protein>
<dbReference type="InterPro" id="IPR025475">
    <property type="entry name" value="DUF4326"/>
</dbReference>
<evidence type="ECO:0000313" key="3">
    <source>
        <dbReference type="Proteomes" id="UP000185210"/>
    </source>
</evidence>
<dbReference type="AlphaFoldDB" id="A0AB38CSS6"/>
<feature type="domain" description="DUF4326" evidence="1">
    <location>
        <begin position="9"/>
        <end position="109"/>
    </location>
</feature>
<organism evidence="2 3">
    <name type="scientific">Mycobacteroides abscessus subsp. abscessus</name>
    <dbReference type="NCBI Taxonomy" id="1185650"/>
    <lineage>
        <taxon>Bacteria</taxon>
        <taxon>Bacillati</taxon>
        <taxon>Actinomycetota</taxon>
        <taxon>Actinomycetes</taxon>
        <taxon>Mycobacteriales</taxon>
        <taxon>Mycobacteriaceae</taxon>
        <taxon>Mycobacteroides</taxon>
        <taxon>Mycobacteroides abscessus</taxon>
    </lineage>
</organism>
<name>A0AB38CSS6_9MYCO</name>
<evidence type="ECO:0000313" key="2">
    <source>
        <dbReference type="EMBL" id="SIA11697.1"/>
    </source>
</evidence>